<accession>A0A2V1D3Q6</accession>
<dbReference type="Pfam" id="PF01073">
    <property type="entry name" value="3Beta_HSD"/>
    <property type="match status" value="1"/>
</dbReference>
<dbReference type="STRING" id="97972.A0A2V1D3Q6"/>
<proteinExistence type="inferred from homology"/>
<protein>
    <submittedName>
        <fullName evidence="4">C-3 sterol dehydrogenase/C-4-like protein</fullName>
    </submittedName>
</protein>
<dbReference type="SUPFAM" id="SSF51735">
    <property type="entry name" value="NAD(P)-binding Rossmann-fold domains"/>
    <property type="match status" value="1"/>
</dbReference>
<evidence type="ECO:0000313" key="4">
    <source>
        <dbReference type="EMBL" id="PVH92680.1"/>
    </source>
</evidence>
<evidence type="ECO:0000259" key="3">
    <source>
        <dbReference type="Pfam" id="PF01073"/>
    </source>
</evidence>
<reference evidence="4 5" key="1">
    <citation type="journal article" date="2018" name="Sci. Rep.">
        <title>Comparative genomics provides insights into the lifestyle and reveals functional heterogeneity of dark septate endophytic fungi.</title>
        <authorList>
            <person name="Knapp D.G."/>
            <person name="Nemeth J.B."/>
            <person name="Barry K."/>
            <person name="Hainaut M."/>
            <person name="Henrissat B."/>
            <person name="Johnson J."/>
            <person name="Kuo A."/>
            <person name="Lim J.H.P."/>
            <person name="Lipzen A."/>
            <person name="Nolan M."/>
            <person name="Ohm R.A."/>
            <person name="Tamas L."/>
            <person name="Grigoriev I.V."/>
            <person name="Spatafora J.W."/>
            <person name="Nagy L.G."/>
            <person name="Kovacs G.M."/>
        </authorList>
    </citation>
    <scope>NUCLEOTIDE SEQUENCE [LARGE SCALE GENOMIC DNA]</scope>
    <source>
        <strain evidence="4 5">DSE2036</strain>
    </source>
</reference>
<dbReference type="InterPro" id="IPR050177">
    <property type="entry name" value="Lipid_A_modif_metabolic_enz"/>
</dbReference>
<gene>
    <name evidence="4" type="ORF">DM02DRAFT_677338</name>
</gene>
<evidence type="ECO:0000313" key="5">
    <source>
        <dbReference type="Proteomes" id="UP000244855"/>
    </source>
</evidence>
<evidence type="ECO:0000256" key="1">
    <source>
        <dbReference type="ARBA" id="ARBA00009219"/>
    </source>
</evidence>
<dbReference type="InterPro" id="IPR036291">
    <property type="entry name" value="NAD(P)-bd_dom_sf"/>
</dbReference>
<keyword evidence="2" id="KW-0560">Oxidoreductase</keyword>
<dbReference type="PANTHER" id="PTHR43245:SF51">
    <property type="entry name" value="SHORT CHAIN DEHYDROGENASE_REDUCTASE FAMILY 42E, MEMBER 2"/>
    <property type="match status" value="1"/>
</dbReference>
<keyword evidence="5" id="KW-1185">Reference proteome</keyword>
<dbReference type="Proteomes" id="UP000244855">
    <property type="component" value="Unassembled WGS sequence"/>
</dbReference>
<feature type="domain" description="3-beta hydroxysteroid dehydrogenase/isomerase" evidence="3">
    <location>
        <begin position="12"/>
        <end position="277"/>
    </location>
</feature>
<dbReference type="AlphaFoldDB" id="A0A2V1D3Q6"/>
<dbReference type="Gene3D" id="3.40.50.720">
    <property type="entry name" value="NAD(P)-binding Rossmann-like Domain"/>
    <property type="match status" value="1"/>
</dbReference>
<dbReference type="OrthoDB" id="10058185at2759"/>
<dbReference type="GO" id="GO:0016616">
    <property type="term" value="F:oxidoreductase activity, acting on the CH-OH group of donors, NAD or NADP as acceptor"/>
    <property type="evidence" value="ECO:0007669"/>
    <property type="project" value="InterPro"/>
</dbReference>
<sequence>METTSPPLQSVLVFGGCGFLGHHIAKQATLAPDVTKVTVVDIDVSKNRLSGVEYLTGDIQSKEDVERVFQIAQPNVVFHTVSPGPFLENNKLFQAVNVDGTKNILSIAQAYECTKALVYTSSSSIIHDNRTDLINATEDAPVIFAPEQKEFYSHTKAVAETIVLAANRDRIRTASIRPAGLFGEGDTGTVTSVIANAREGKARMQIGDNNNFFDWTYIENTALAQLVTARALLRSYSGPVPDNMRVDGEAFVITNDEPWRFWTFTRALAAAAGYGVDEKDVVKVPWRVMMAIAFVLEWGYWIFTLGKEKPRLNRARVKYTTMERTLDIKKAKTRLGYRPKVSMQEGIERSAKWFLDSV</sequence>
<dbReference type="PANTHER" id="PTHR43245">
    <property type="entry name" value="BIFUNCTIONAL POLYMYXIN RESISTANCE PROTEIN ARNA"/>
    <property type="match status" value="1"/>
</dbReference>
<dbReference type="GO" id="GO:0006694">
    <property type="term" value="P:steroid biosynthetic process"/>
    <property type="evidence" value="ECO:0007669"/>
    <property type="project" value="InterPro"/>
</dbReference>
<comment type="similarity">
    <text evidence="1">Belongs to the 3-beta-HSD family.</text>
</comment>
<dbReference type="InterPro" id="IPR002225">
    <property type="entry name" value="3Beta_OHSteriod_DH/Estase"/>
</dbReference>
<name>A0A2V1D3Q6_9PLEO</name>
<organism evidence="4 5">
    <name type="scientific">Periconia macrospinosa</name>
    <dbReference type="NCBI Taxonomy" id="97972"/>
    <lineage>
        <taxon>Eukaryota</taxon>
        <taxon>Fungi</taxon>
        <taxon>Dikarya</taxon>
        <taxon>Ascomycota</taxon>
        <taxon>Pezizomycotina</taxon>
        <taxon>Dothideomycetes</taxon>
        <taxon>Pleosporomycetidae</taxon>
        <taxon>Pleosporales</taxon>
        <taxon>Massarineae</taxon>
        <taxon>Periconiaceae</taxon>
        <taxon>Periconia</taxon>
    </lineage>
</organism>
<dbReference type="EMBL" id="KZ805658">
    <property type="protein sequence ID" value="PVH92680.1"/>
    <property type="molecule type" value="Genomic_DNA"/>
</dbReference>
<evidence type="ECO:0000256" key="2">
    <source>
        <dbReference type="ARBA" id="ARBA00023002"/>
    </source>
</evidence>